<accession>Q1PYY1</accession>
<proteinExistence type="predicted"/>
<reference evidence="1" key="2">
    <citation type="submission" date="2006-01" db="EMBL/GenBank/DDBJ databases">
        <authorList>
            <person name="Genoscope"/>
        </authorList>
    </citation>
    <scope>NUCLEOTIDE SEQUENCE</scope>
</reference>
<evidence type="ECO:0000313" key="1">
    <source>
        <dbReference type="EMBL" id="CAJ72298.1"/>
    </source>
</evidence>
<gene>
    <name evidence="1" type="ORF">kustd1553</name>
</gene>
<protein>
    <submittedName>
        <fullName evidence="1">Uncharacterized protein</fullName>
    </submittedName>
</protein>
<dbReference type="AlphaFoldDB" id="Q1PYY1"/>
<reference evidence="1" key="1">
    <citation type="journal article" date="2006" name="Nature">
        <title>Deciphering the evolution and metabolism of an anammox bacterium from a community genome.</title>
        <authorList>
            <person name="Strous M."/>
            <person name="Pelletier E."/>
            <person name="Mangenot S."/>
            <person name="Rattei T."/>
            <person name="Lehner A."/>
            <person name="Taylor M.W."/>
            <person name="Horn M."/>
            <person name="Daims H."/>
            <person name="Bartol-Mavel D."/>
            <person name="Wincker P."/>
            <person name="Barbe V."/>
            <person name="Fonknechten N."/>
            <person name="Vallenet D."/>
            <person name="Segurens B."/>
            <person name="Schenowitz-Truong C."/>
            <person name="Medigue C."/>
            <person name="Collingro A."/>
            <person name="Snel B."/>
            <person name="Dutilh B.E."/>
            <person name="OpDenCamp H.J.M."/>
            <person name="vanDerDrift C."/>
            <person name="Cirpus I."/>
            <person name="vanDePas-Schoonen K.T."/>
            <person name="Harhangi H.R."/>
            <person name="vanNiftrik L."/>
            <person name="Schmid M."/>
            <person name="Keltjens J."/>
            <person name="vanDeVossenberg J."/>
            <person name="Kartal B."/>
            <person name="Meier H."/>
            <person name="Frishman D."/>
            <person name="Huynen M.A."/>
            <person name="Mewes H."/>
            <person name="Weissenbach J."/>
            <person name="Jetten M.S.M."/>
            <person name="Wagner M."/>
            <person name="LePaslier D."/>
        </authorList>
    </citation>
    <scope>NUCLEOTIDE SEQUENCE</scope>
</reference>
<name>Q1PYY1_KUEST</name>
<dbReference type="EMBL" id="CT573072">
    <property type="protein sequence ID" value="CAJ72298.1"/>
    <property type="molecule type" value="Genomic_DNA"/>
</dbReference>
<organism evidence="1">
    <name type="scientific">Kuenenia stuttgartiensis</name>
    <dbReference type="NCBI Taxonomy" id="174633"/>
    <lineage>
        <taxon>Bacteria</taxon>
        <taxon>Pseudomonadati</taxon>
        <taxon>Planctomycetota</taxon>
        <taxon>Candidatus Brocadiia</taxon>
        <taxon>Candidatus Brocadiales</taxon>
        <taxon>Candidatus Brocadiaceae</taxon>
        <taxon>Candidatus Kuenenia</taxon>
    </lineage>
</organism>
<sequence length="88" mass="10052">MGKGSGILISDLQNDAIIPREKNKAGGCNKLSIIIETFTCVLLYFSRYTKKIFSFPTFTLSCLIIHHPYHINRQIEERQLEGISGFQF</sequence>